<sequence length="231" mass="24716">MSSATLWGWDATVAAPQWRKLLVDDTGYLLTTPAAGATFDSHCYGWHPAGWQALRVESNVHPNLRTRLYVGTNPIDFQLAIPATVPPGNRVLQTAALLYAYDGTNYRWLSLESNVATNLRTRLYAGAHPIGMQLAIPATVPPANQVLQTASLLYAYDGANYRWLLLESAANPNLRVGLYKGGSEANIGGGSLAFAYGNIGLQTFATLYGDDGTNVSRVGMLLAGADGVDNA</sequence>
<reference evidence="1" key="1">
    <citation type="journal article" date="2014" name="Front. Microbiol.">
        <title>High frequency of phylogenetically diverse reductive dehalogenase-homologous genes in deep subseafloor sedimentary metagenomes.</title>
        <authorList>
            <person name="Kawai M."/>
            <person name="Futagami T."/>
            <person name="Toyoda A."/>
            <person name="Takaki Y."/>
            <person name="Nishi S."/>
            <person name="Hori S."/>
            <person name="Arai W."/>
            <person name="Tsubouchi T."/>
            <person name="Morono Y."/>
            <person name="Uchiyama I."/>
            <person name="Ito T."/>
            <person name="Fujiyama A."/>
            <person name="Inagaki F."/>
            <person name="Takami H."/>
        </authorList>
    </citation>
    <scope>NUCLEOTIDE SEQUENCE</scope>
    <source>
        <strain evidence="1">Expedition CK06-06</strain>
    </source>
</reference>
<feature type="non-terminal residue" evidence="1">
    <location>
        <position position="231"/>
    </location>
</feature>
<organism evidence="1">
    <name type="scientific">marine sediment metagenome</name>
    <dbReference type="NCBI Taxonomy" id="412755"/>
    <lineage>
        <taxon>unclassified sequences</taxon>
        <taxon>metagenomes</taxon>
        <taxon>ecological metagenomes</taxon>
    </lineage>
</organism>
<dbReference type="EMBL" id="BARW01024803">
    <property type="protein sequence ID" value="GAI96068.1"/>
    <property type="molecule type" value="Genomic_DNA"/>
</dbReference>
<proteinExistence type="predicted"/>
<comment type="caution">
    <text evidence="1">The sequence shown here is derived from an EMBL/GenBank/DDBJ whole genome shotgun (WGS) entry which is preliminary data.</text>
</comment>
<evidence type="ECO:0000313" key="1">
    <source>
        <dbReference type="EMBL" id="GAI96068.1"/>
    </source>
</evidence>
<name>X1ST11_9ZZZZ</name>
<gene>
    <name evidence="1" type="ORF">S12H4_40807</name>
</gene>
<protein>
    <submittedName>
        <fullName evidence="1">Uncharacterized protein</fullName>
    </submittedName>
</protein>
<accession>X1ST11</accession>
<dbReference type="AlphaFoldDB" id="X1ST11"/>